<comment type="caution">
    <text evidence="3">The sequence shown here is derived from an EMBL/GenBank/DDBJ whole genome shotgun (WGS) entry which is preliminary data.</text>
</comment>
<dbReference type="SUPFAM" id="SSF48576">
    <property type="entry name" value="Terpenoid synthases"/>
    <property type="match status" value="1"/>
</dbReference>
<evidence type="ECO:0000256" key="2">
    <source>
        <dbReference type="ARBA" id="ARBA00023239"/>
    </source>
</evidence>
<proteinExistence type="inferred from homology"/>
<dbReference type="SFLD" id="SFLDS00005">
    <property type="entry name" value="Isoprenoid_Synthase_Type_I"/>
    <property type="match status" value="1"/>
</dbReference>
<dbReference type="OrthoDB" id="2998174at2759"/>
<evidence type="ECO:0000313" key="4">
    <source>
        <dbReference type="Proteomes" id="UP000807342"/>
    </source>
</evidence>
<dbReference type="AlphaFoldDB" id="A0A9P5WZF5"/>
<protein>
    <submittedName>
        <fullName evidence="3">Terpenoid synthase</fullName>
    </submittedName>
</protein>
<dbReference type="Pfam" id="PF06330">
    <property type="entry name" value="TRI5"/>
    <property type="match status" value="1"/>
</dbReference>
<keyword evidence="4" id="KW-1185">Reference proteome</keyword>
<accession>A0A9P5WZF5</accession>
<evidence type="ECO:0000313" key="3">
    <source>
        <dbReference type="EMBL" id="KAF9440666.1"/>
    </source>
</evidence>
<gene>
    <name evidence="3" type="ORF">P691DRAFT_686877</name>
</gene>
<dbReference type="EMBL" id="MU152343">
    <property type="protein sequence ID" value="KAF9440666.1"/>
    <property type="molecule type" value="Genomic_DNA"/>
</dbReference>
<dbReference type="InterPro" id="IPR008949">
    <property type="entry name" value="Isoprenoid_synthase_dom_sf"/>
</dbReference>
<name>A0A9P5WZF5_9AGAR</name>
<dbReference type="SFLD" id="SFLDG01021">
    <property type="entry name" value="Trichodiene_Synthase_Like"/>
    <property type="match status" value="1"/>
</dbReference>
<reference evidence="3" key="1">
    <citation type="submission" date="2020-11" db="EMBL/GenBank/DDBJ databases">
        <authorList>
            <consortium name="DOE Joint Genome Institute"/>
            <person name="Ahrendt S."/>
            <person name="Riley R."/>
            <person name="Andreopoulos W."/>
            <person name="Labutti K."/>
            <person name="Pangilinan J."/>
            <person name="Ruiz-Duenas F.J."/>
            <person name="Barrasa J.M."/>
            <person name="Sanchez-Garcia M."/>
            <person name="Camarero S."/>
            <person name="Miyauchi S."/>
            <person name="Serrano A."/>
            <person name="Linde D."/>
            <person name="Babiker R."/>
            <person name="Drula E."/>
            <person name="Ayuso-Fernandez I."/>
            <person name="Pacheco R."/>
            <person name="Padilla G."/>
            <person name="Ferreira P."/>
            <person name="Barriuso J."/>
            <person name="Kellner H."/>
            <person name="Castanera R."/>
            <person name="Alfaro M."/>
            <person name="Ramirez L."/>
            <person name="Pisabarro A.G."/>
            <person name="Kuo A."/>
            <person name="Tritt A."/>
            <person name="Lipzen A."/>
            <person name="He G."/>
            <person name="Yan M."/>
            <person name="Ng V."/>
            <person name="Cullen D."/>
            <person name="Martin F."/>
            <person name="Rosso M.-N."/>
            <person name="Henrissat B."/>
            <person name="Hibbett D."/>
            <person name="Martinez A.T."/>
            <person name="Grigoriev I.V."/>
        </authorList>
    </citation>
    <scope>NUCLEOTIDE SEQUENCE</scope>
    <source>
        <strain evidence="3">MF-IS2</strain>
    </source>
</reference>
<dbReference type="Gene3D" id="1.10.600.10">
    <property type="entry name" value="Farnesyl Diphosphate Synthase"/>
    <property type="match status" value="1"/>
</dbReference>
<evidence type="ECO:0000256" key="1">
    <source>
        <dbReference type="ARBA" id="ARBA00007946"/>
    </source>
</evidence>
<dbReference type="InterPro" id="IPR024652">
    <property type="entry name" value="Trichodiene_synth"/>
</dbReference>
<sequence>MSQIKDILAGFLQQCDIIYPRQISLDQSFQAACYADAERRGFDMELLKKPLDVGIAIGATAYQHLDSQSTQVFVAVWTALLTHIDDYYETYSDGLKEFTGRFIYQQPQRYPVLDQVVTMIREIPQHWGTVSSNLILTSEMDYLTSTIIDSVIEGMEIQTSMAPGFPQFTRRMTGISRAYAIMVFPPELDLTSWIQVAPDFMHYIDHVNDLFSFFKEELSGETLNFVSMSAEVHGITKIEALRKLASETGRCYQRGSSLLKAYPDAWNAYRSFCIGYVGFHALSVRYKLDQLDL</sequence>
<dbReference type="Proteomes" id="UP000807342">
    <property type="component" value="Unassembled WGS sequence"/>
</dbReference>
<comment type="similarity">
    <text evidence="1">Belongs to the trichodiene synthase family.</text>
</comment>
<organism evidence="3 4">
    <name type="scientific">Macrolepiota fuliginosa MF-IS2</name>
    <dbReference type="NCBI Taxonomy" id="1400762"/>
    <lineage>
        <taxon>Eukaryota</taxon>
        <taxon>Fungi</taxon>
        <taxon>Dikarya</taxon>
        <taxon>Basidiomycota</taxon>
        <taxon>Agaricomycotina</taxon>
        <taxon>Agaricomycetes</taxon>
        <taxon>Agaricomycetidae</taxon>
        <taxon>Agaricales</taxon>
        <taxon>Agaricineae</taxon>
        <taxon>Agaricaceae</taxon>
        <taxon>Macrolepiota</taxon>
    </lineage>
</organism>
<dbReference type="GO" id="GO:0016838">
    <property type="term" value="F:carbon-oxygen lyase activity, acting on phosphates"/>
    <property type="evidence" value="ECO:0007669"/>
    <property type="project" value="InterPro"/>
</dbReference>
<keyword evidence="2" id="KW-0456">Lyase</keyword>